<feature type="binding site" evidence="11">
    <location>
        <position position="230"/>
    </location>
    <ligand>
        <name>K(+)</name>
        <dbReference type="ChEBI" id="CHEBI:29103"/>
    </ligand>
</feature>
<dbReference type="GO" id="GO:0046872">
    <property type="term" value="F:metal ion binding"/>
    <property type="evidence" value="ECO:0007669"/>
    <property type="project" value="UniProtKB-KW"/>
</dbReference>
<dbReference type="GO" id="GO:0005886">
    <property type="term" value="C:plasma membrane"/>
    <property type="evidence" value="ECO:0007669"/>
    <property type="project" value="UniProtKB-SubCell"/>
</dbReference>
<dbReference type="Proteomes" id="UP000276260">
    <property type="component" value="Unassembled WGS sequence"/>
</dbReference>
<feature type="binding site" evidence="11">
    <location>
        <position position="326"/>
    </location>
    <ligand>
        <name>K(+)</name>
        <dbReference type="ChEBI" id="CHEBI:29103"/>
    </ligand>
</feature>
<protein>
    <recommendedName>
        <fullName evidence="10">Trk system potassium uptake protein</fullName>
    </recommendedName>
</protein>
<evidence type="ECO:0000256" key="8">
    <source>
        <dbReference type="ARBA" id="ARBA00023065"/>
    </source>
</evidence>
<comment type="similarity">
    <text evidence="10">Belongs to the TrkH potassium transport family.</text>
</comment>
<evidence type="ECO:0000256" key="6">
    <source>
        <dbReference type="ARBA" id="ARBA00022958"/>
    </source>
</evidence>
<dbReference type="PANTHER" id="PTHR32024:SF3">
    <property type="entry name" value="TRK SYSTEM POTASSIUM UPTAKE PROTEIN"/>
    <property type="match status" value="1"/>
</dbReference>
<keyword evidence="3 10" id="KW-1003">Cell membrane</keyword>
<feature type="binding site" evidence="11">
    <location>
        <position position="444"/>
    </location>
    <ligand>
        <name>K(+)</name>
        <dbReference type="ChEBI" id="CHEBI:29103"/>
    </ligand>
</feature>
<evidence type="ECO:0000256" key="4">
    <source>
        <dbReference type="ARBA" id="ARBA00022538"/>
    </source>
</evidence>
<evidence type="ECO:0000256" key="3">
    <source>
        <dbReference type="ARBA" id="ARBA00022475"/>
    </source>
</evidence>
<feature type="transmembrane region" description="Helical" evidence="12">
    <location>
        <begin position="248"/>
        <end position="270"/>
    </location>
</feature>
<accession>A0A3P3QN98</accession>
<keyword evidence="8 10" id="KW-0406">Ion transport</keyword>
<keyword evidence="14" id="KW-1185">Reference proteome</keyword>
<feature type="transmembrane region" description="Helical" evidence="12">
    <location>
        <begin position="430"/>
        <end position="453"/>
    </location>
</feature>
<keyword evidence="5 12" id="KW-0812">Transmembrane</keyword>
<keyword evidence="6 10" id="KW-0630">Potassium</keyword>
<feature type="transmembrane region" description="Helical" evidence="12">
    <location>
        <begin position="282"/>
        <end position="303"/>
    </location>
</feature>
<evidence type="ECO:0000256" key="7">
    <source>
        <dbReference type="ARBA" id="ARBA00022989"/>
    </source>
</evidence>
<evidence type="ECO:0000256" key="9">
    <source>
        <dbReference type="ARBA" id="ARBA00023136"/>
    </source>
</evidence>
<reference evidence="13 14" key="1">
    <citation type="submission" date="2018-11" db="EMBL/GenBank/DDBJ databases">
        <title>Draft genome analysis of Rheinheimera mesophila isolated from an industrial waste site.</title>
        <authorList>
            <person name="Yu Q."/>
            <person name="Qi Y."/>
            <person name="Zhang H."/>
            <person name="Lu Y."/>
            <person name="Pu J."/>
        </authorList>
    </citation>
    <scope>NUCLEOTIDE SEQUENCE [LARGE SCALE GENOMIC DNA]</scope>
    <source>
        <strain evidence="13 14">IITR13</strain>
    </source>
</reference>
<dbReference type="EMBL" id="RRCF01000001">
    <property type="protein sequence ID" value="RRJ22701.1"/>
    <property type="molecule type" value="Genomic_DNA"/>
</dbReference>
<feature type="transmembrane region" description="Helical" evidence="12">
    <location>
        <begin position="49"/>
        <end position="69"/>
    </location>
</feature>
<comment type="caution">
    <text evidence="13">The sequence shown here is derived from an EMBL/GenBank/DDBJ whole genome shotgun (WGS) entry which is preliminary data.</text>
</comment>
<evidence type="ECO:0000256" key="12">
    <source>
        <dbReference type="SAM" id="Phobius"/>
    </source>
</evidence>
<keyword evidence="10" id="KW-0997">Cell inner membrane</keyword>
<sequence>MAATMLLGAAAKSSSRYLMYRVLGHLLLMLSVVKLVAMTVSILYNESSFWMFLGSGCFTAALGYTLMYKGRDAKDIKHRQLFLLTSLSWLTLCVFSAIPLWLIVPNCTLTDAVFETVSAVTTTGSTVFAGLDNMPKGVLFWRAVLNWMGGIGIIVMAIAILPALKIGGMRLFKTENSDTSDKILPRSSRLSSAIGFVYLILTLCTMITYYLAGMTGFDAVTHAMTTVATGGFANYDSSFGIYKESPQIFWFSSFFMMLAAMPFVLFVSFAKGDKSSLWRDPQVRAFVVIVVFCSLLLTVYQVVHNDRAVFDALTHSLFNVVSIITTCGYASEDYTLWGNMAIMLFFYLTFAGACSGSTSGGLKIFRIQLAAMLLIKQLKLLVHPKAVWSQSYGGKKVDDQLLGNVLAFCFIYFATIAFIAMALSFCELDLVTAVTGAATAVANVGPGLGSIIGPAGNFSTLPDAAKWWLCLGMLMGRLEILTLLILFTPSYWRY</sequence>
<evidence type="ECO:0000256" key="2">
    <source>
        <dbReference type="ARBA" id="ARBA00022448"/>
    </source>
</evidence>
<comment type="function">
    <text evidence="10">Low-affinity potassium transport system. Interacts with Trk system potassium uptake protein TrkA.</text>
</comment>
<feature type="binding site" evidence="11">
    <location>
        <position position="122"/>
    </location>
    <ligand>
        <name>K(+)</name>
        <dbReference type="ChEBI" id="CHEBI:29103"/>
    </ligand>
</feature>
<evidence type="ECO:0000256" key="5">
    <source>
        <dbReference type="ARBA" id="ARBA00022692"/>
    </source>
</evidence>
<evidence type="ECO:0000313" key="13">
    <source>
        <dbReference type="EMBL" id="RRJ22701.1"/>
    </source>
</evidence>
<dbReference type="PANTHER" id="PTHR32024">
    <property type="entry name" value="TRK SYSTEM POTASSIUM UPTAKE PROTEIN TRKG-RELATED"/>
    <property type="match status" value="1"/>
</dbReference>
<organism evidence="13 14">
    <name type="scientific">Rheinheimera mesophila</name>
    <dbReference type="NCBI Taxonomy" id="1547515"/>
    <lineage>
        <taxon>Bacteria</taxon>
        <taxon>Pseudomonadati</taxon>
        <taxon>Pseudomonadota</taxon>
        <taxon>Gammaproteobacteria</taxon>
        <taxon>Chromatiales</taxon>
        <taxon>Chromatiaceae</taxon>
        <taxon>Rheinheimera</taxon>
    </lineage>
</organism>
<feature type="transmembrane region" description="Helical" evidence="12">
    <location>
        <begin position="144"/>
        <end position="164"/>
    </location>
</feature>
<feature type="transmembrane region" description="Helical" evidence="12">
    <location>
        <begin position="402"/>
        <end position="423"/>
    </location>
</feature>
<feature type="transmembrane region" description="Helical" evidence="12">
    <location>
        <begin position="22"/>
        <end position="43"/>
    </location>
</feature>
<dbReference type="RefSeq" id="WP_046520078.1">
    <property type="nucleotide sequence ID" value="NZ_LAVS01000024.1"/>
</dbReference>
<dbReference type="OrthoDB" id="9810952at2"/>
<evidence type="ECO:0000256" key="1">
    <source>
        <dbReference type="ARBA" id="ARBA00004651"/>
    </source>
</evidence>
<evidence type="ECO:0000313" key="14">
    <source>
        <dbReference type="Proteomes" id="UP000276260"/>
    </source>
</evidence>
<gene>
    <name evidence="13" type="ORF">EIK76_01030</name>
</gene>
<proteinExistence type="inferred from homology"/>
<keyword evidence="2 10" id="KW-0813">Transport</keyword>
<keyword evidence="11" id="KW-0479">Metal-binding</keyword>
<feature type="transmembrane region" description="Helical" evidence="12">
    <location>
        <begin position="81"/>
        <end position="104"/>
    </location>
</feature>
<feature type="transmembrane region" description="Helical" evidence="12">
    <location>
        <begin position="465"/>
        <end position="487"/>
    </location>
</feature>
<name>A0A3P3QN98_9GAMM</name>
<comment type="subcellular location">
    <subcellularLocation>
        <location evidence="10">Cell inner membrane</location>
        <topology evidence="10">Multi-pass membrane protein</topology>
    </subcellularLocation>
    <subcellularLocation>
        <location evidence="1">Cell membrane</location>
        <topology evidence="1">Multi-pass membrane protein</topology>
    </subcellularLocation>
</comment>
<evidence type="ECO:0000256" key="11">
    <source>
        <dbReference type="PIRSR" id="PIRSR006247-1"/>
    </source>
</evidence>
<feature type="binding site" evidence="11">
    <location>
        <position position="443"/>
    </location>
    <ligand>
        <name>K(+)</name>
        <dbReference type="ChEBI" id="CHEBI:29103"/>
    </ligand>
</feature>
<keyword evidence="9 10" id="KW-0472">Membrane</keyword>
<dbReference type="GO" id="GO:0015379">
    <property type="term" value="F:potassium:chloride symporter activity"/>
    <property type="evidence" value="ECO:0007669"/>
    <property type="project" value="InterPro"/>
</dbReference>
<dbReference type="AlphaFoldDB" id="A0A3P3QN98"/>
<dbReference type="PIRSF" id="PIRSF006247">
    <property type="entry name" value="TrkH"/>
    <property type="match status" value="1"/>
</dbReference>
<feature type="transmembrane region" description="Helical" evidence="12">
    <location>
        <begin position="190"/>
        <end position="212"/>
    </location>
</feature>
<dbReference type="Pfam" id="PF02386">
    <property type="entry name" value="TrkH"/>
    <property type="match status" value="1"/>
</dbReference>
<evidence type="ECO:0000256" key="10">
    <source>
        <dbReference type="PIRNR" id="PIRNR006247"/>
    </source>
</evidence>
<feature type="transmembrane region" description="Helical" evidence="12">
    <location>
        <begin position="334"/>
        <end position="352"/>
    </location>
</feature>
<dbReference type="InterPro" id="IPR004772">
    <property type="entry name" value="TrkH"/>
</dbReference>
<keyword evidence="7 12" id="KW-1133">Transmembrane helix</keyword>
<keyword evidence="4 10" id="KW-0633">Potassium transport</keyword>
<dbReference type="InterPro" id="IPR003445">
    <property type="entry name" value="Cat_transpt"/>
</dbReference>
<feature type="binding site" evidence="11">
    <location>
        <position position="123"/>
    </location>
    <ligand>
        <name>K(+)</name>
        <dbReference type="ChEBI" id="CHEBI:29103"/>
    </ligand>
</feature>